<evidence type="ECO:0000256" key="1">
    <source>
        <dbReference type="ARBA" id="ARBA00004651"/>
    </source>
</evidence>
<keyword evidence="3" id="KW-1003">Cell membrane</keyword>
<comment type="subcellular location">
    <subcellularLocation>
        <location evidence="1">Cell membrane</location>
        <topology evidence="1">Multi-pass membrane protein</topology>
    </subcellularLocation>
</comment>
<feature type="transmembrane region" description="Helical" evidence="7">
    <location>
        <begin position="7"/>
        <end position="26"/>
    </location>
</feature>
<dbReference type="InterPro" id="IPR003370">
    <property type="entry name" value="Chromate_transpt"/>
</dbReference>
<dbReference type="Pfam" id="PF02417">
    <property type="entry name" value="Chromate_transp"/>
    <property type="match status" value="1"/>
</dbReference>
<proteinExistence type="inferred from homology"/>
<evidence type="ECO:0000256" key="4">
    <source>
        <dbReference type="ARBA" id="ARBA00022692"/>
    </source>
</evidence>
<comment type="caution">
    <text evidence="8">The sequence shown here is derived from an EMBL/GenBank/DDBJ whole genome shotgun (WGS) entry which is preliminary data.</text>
</comment>
<dbReference type="Proteomes" id="UP000261011">
    <property type="component" value="Unassembled WGS sequence"/>
</dbReference>
<evidence type="ECO:0000313" key="8">
    <source>
        <dbReference type="EMBL" id="RGB74929.1"/>
    </source>
</evidence>
<dbReference type="InterPro" id="IPR052518">
    <property type="entry name" value="CHR_Transporter"/>
</dbReference>
<protein>
    <submittedName>
        <fullName evidence="8">Chromate transporter</fullName>
    </submittedName>
</protein>
<evidence type="ECO:0000256" key="5">
    <source>
        <dbReference type="ARBA" id="ARBA00022989"/>
    </source>
</evidence>
<evidence type="ECO:0000256" key="7">
    <source>
        <dbReference type="SAM" id="Phobius"/>
    </source>
</evidence>
<dbReference type="OrthoDB" id="9788907at2"/>
<feature type="transmembrane region" description="Helical" evidence="7">
    <location>
        <begin position="146"/>
        <end position="163"/>
    </location>
</feature>
<name>A0A3E2TG51_9FIRM</name>
<dbReference type="RefSeq" id="WP_117522183.1">
    <property type="nucleotide sequence ID" value="NZ_AP031484.1"/>
</dbReference>
<dbReference type="EMBL" id="QVEU01000008">
    <property type="protein sequence ID" value="RGB74929.1"/>
    <property type="molecule type" value="Genomic_DNA"/>
</dbReference>
<feature type="transmembrane region" description="Helical" evidence="7">
    <location>
        <begin position="168"/>
        <end position="185"/>
    </location>
</feature>
<reference evidence="8 9" key="1">
    <citation type="submission" date="2018-08" db="EMBL/GenBank/DDBJ databases">
        <title>A genome reference for cultivated species of the human gut microbiota.</title>
        <authorList>
            <person name="Zou Y."/>
            <person name="Xue W."/>
            <person name="Luo G."/>
        </authorList>
    </citation>
    <scope>NUCLEOTIDE SEQUENCE [LARGE SCALE GENOMIC DNA]</scope>
    <source>
        <strain evidence="8 9">OF01-3</strain>
    </source>
</reference>
<feature type="transmembrane region" description="Helical" evidence="7">
    <location>
        <begin position="113"/>
        <end position="134"/>
    </location>
</feature>
<dbReference type="GO" id="GO:0015109">
    <property type="term" value="F:chromate transmembrane transporter activity"/>
    <property type="evidence" value="ECO:0007669"/>
    <property type="project" value="InterPro"/>
</dbReference>
<sequence>MLSLIWEFFKTGLFALGGGMATIPFLQDMSRNYGWFTESDLLDMIAVSESTPGAIGINIATFAGFKSLGIAGAILATISLITAPIIIVLIISRMMAKFKNSKIVADMFYTIRPSTAGLILGAMSSVMVYTLFNVDLFKSTGNILDFFRIIPVALFAIFLFILIKFKKVHPLIIIGVSAVLGVIFAL</sequence>
<organism evidence="8 9">
    <name type="scientific">Anaerococcus nagyae</name>
    <dbReference type="NCBI Taxonomy" id="1755241"/>
    <lineage>
        <taxon>Bacteria</taxon>
        <taxon>Bacillati</taxon>
        <taxon>Bacillota</taxon>
        <taxon>Tissierellia</taxon>
        <taxon>Tissierellales</taxon>
        <taxon>Peptoniphilaceae</taxon>
        <taxon>Anaerococcus</taxon>
    </lineage>
</organism>
<evidence type="ECO:0000313" key="9">
    <source>
        <dbReference type="Proteomes" id="UP000261011"/>
    </source>
</evidence>
<dbReference type="PANTHER" id="PTHR43663">
    <property type="entry name" value="CHROMATE TRANSPORT PROTEIN-RELATED"/>
    <property type="match status" value="1"/>
</dbReference>
<keyword evidence="5 7" id="KW-1133">Transmembrane helix</keyword>
<gene>
    <name evidence="8" type="ORF">DXA39_07945</name>
</gene>
<keyword evidence="6 7" id="KW-0472">Membrane</keyword>
<keyword evidence="9" id="KW-1185">Reference proteome</keyword>
<feature type="transmembrane region" description="Helical" evidence="7">
    <location>
        <begin position="70"/>
        <end position="92"/>
    </location>
</feature>
<evidence type="ECO:0000256" key="3">
    <source>
        <dbReference type="ARBA" id="ARBA00022475"/>
    </source>
</evidence>
<keyword evidence="4 7" id="KW-0812">Transmembrane</keyword>
<evidence type="ECO:0000256" key="6">
    <source>
        <dbReference type="ARBA" id="ARBA00023136"/>
    </source>
</evidence>
<dbReference type="AlphaFoldDB" id="A0A3E2TG51"/>
<evidence type="ECO:0000256" key="2">
    <source>
        <dbReference type="ARBA" id="ARBA00005262"/>
    </source>
</evidence>
<comment type="similarity">
    <text evidence="2">Belongs to the chromate ion transporter (CHR) (TC 2.A.51) family.</text>
</comment>
<dbReference type="GO" id="GO:0005886">
    <property type="term" value="C:plasma membrane"/>
    <property type="evidence" value="ECO:0007669"/>
    <property type="project" value="UniProtKB-SubCell"/>
</dbReference>
<accession>A0A3E2TG51</accession>
<dbReference type="PANTHER" id="PTHR43663:SF1">
    <property type="entry name" value="CHROMATE TRANSPORTER"/>
    <property type="match status" value="1"/>
</dbReference>